<evidence type="ECO:0000313" key="1">
    <source>
        <dbReference type="EMBL" id="CAH0546650.1"/>
    </source>
</evidence>
<dbReference type="PANTHER" id="PTHR21084">
    <property type="entry name" value="DENSE INCISORS"/>
    <property type="match status" value="1"/>
</dbReference>
<protein>
    <recommendedName>
        <fullName evidence="3">NTF2 domain-containing protein</fullName>
    </recommendedName>
</protein>
<sequence>MISTNAKATHGLQEILSKFDDADLHILTTTVTQGLLKNKIKSRQEAINAILQYSPDAQSILKRKIVTKEILFSYLHEQNVPVQLPLKKTDLIEKIAEYWKLEKSLQFLTYSDSDQSSNFSSNSSKEKNDSELLIVSNDSSEVNTVEKNGTQESNVEELANQFVKWFYSMVNEKEDISEHFYPDAKCKITWFDQGIETTKNVENNPKDIDEVLRYLKLQNDMYFNPNFSKKAIQGRMDPHGLVMVLVCGTLHSKDNCIGVFEQVFALARDPFCDNNWKIKNTELNLRIKIVNALPSLSDSELTNNVLCRLAK</sequence>
<evidence type="ECO:0000313" key="2">
    <source>
        <dbReference type="Proteomes" id="UP001154078"/>
    </source>
</evidence>
<accession>A0A9P0FBA9</accession>
<evidence type="ECO:0008006" key="3">
    <source>
        <dbReference type="Google" id="ProtNLM"/>
    </source>
</evidence>
<dbReference type="OrthoDB" id="6407068at2759"/>
<organism evidence="1 2">
    <name type="scientific">Brassicogethes aeneus</name>
    <name type="common">Rape pollen beetle</name>
    <name type="synonym">Meligethes aeneus</name>
    <dbReference type="NCBI Taxonomy" id="1431903"/>
    <lineage>
        <taxon>Eukaryota</taxon>
        <taxon>Metazoa</taxon>
        <taxon>Ecdysozoa</taxon>
        <taxon>Arthropoda</taxon>
        <taxon>Hexapoda</taxon>
        <taxon>Insecta</taxon>
        <taxon>Pterygota</taxon>
        <taxon>Neoptera</taxon>
        <taxon>Endopterygota</taxon>
        <taxon>Coleoptera</taxon>
        <taxon>Polyphaga</taxon>
        <taxon>Cucujiformia</taxon>
        <taxon>Nitidulidae</taxon>
        <taxon>Meligethinae</taxon>
        <taxon>Brassicogethes</taxon>
    </lineage>
</organism>
<keyword evidence="2" id="KW-1185">Reference proteome</keyword>
<dbReference type="InterPro" id="IPR026698">
    <property type="entry name" value="UPF_C3orf38"/>
</dbReference>
<dbReference type="InterPro" id="IPR032710">
    <property type="entry name" value="NTF2-like_dom_sf"/>
</dbReference>
<dbReference type="AlphaFoldDB" id="A0A9P0FBA9"/>
<dbReference type="Gene3D" id="3.10.450.50">
    <property type="match status" value="1"/>
</dbReference>
<dbReference type="SUPFAM" id="SSF54427">
    <property type="entry name" value="NTF2-like"/>
    <property type="match status" value="1"/>
</dbReference>
<dbReference type="Pfam" id="PF15008">
    <property type="entry name" value="DUF4518"/>
    <property type="match status" value="1"/>
</dbReference>
<dbReference type="PANTHER" id="PTHR21084:SF1">
    <property type="entry name" value="DENSE INCISORS"/>
    <property type="match status" value="1"/>
</dbReference>
<dbReference type="Proteomes" id="UP001154078">
    <property type="component" value="Chromosome 1"/>
</dbReference>
<name>A0A9P0FBA9_BRAAE</name>
<proteinExistence type="predicted"/>
<dbReference type="EMBL" id="OV121132">
    <property type="protein sequence ID" value="CAH0546650.1"/>
    <property type="molecule type" value="Genomic_DNA"/>
</dbReference>
<reference evidence="1" key="1">
    <citation type="submission" date="2021-12" db="EMBL/GenBank/DDBJ databases">
        <authorList>
            <person name="King R."/>
        </authorList>
    </citation>
    <scope>NUCLEOTIDE SEQUENCE</scope>
</reference>
<gene>
    <name evidence="1" type="ORF">MELIAE_LOCUS767</name>
</gene>